<feature type="region of interest" description="Disordered" evidence="1">
    <location>
        <begin position="456"/>
        <end position="489"/>
    </location>
</feature>
<sequence>IELEYRVPNAQWVPSYRLDRHPGSGGTLTLRALVAQRTEEDWSAVRLAVSTADLHRPAELPKLRSLRIGRRQPVPPVSGWREPPSGLPGLFTDYDRVQRPEPPIPVAAPAPVAAPTAAPVRARGPYPGGGAPAAPLASGGPPPAPAFAAAPQALSLDVQSTRGIRRSAAVSEAGFGGAEAAKKALPVPPEPVGPVPGSELLDYAALTLAGPEEGRAQRGRLRPVRRPEQPVHRSPQEPPAHAVSPRQSAGSFDQRFDAAGRVDLPADGVWHTVTLTELPVTLAAEYVCAPAVELAVFASLLLTNSSPHALLGGPLEVSADGAFQLSTALPTLAPGATRRIGLGVAESVRVSRRTESRESSTGLRSTTTVVTERIHVELANRLPHPITVEVRERIPVSEERELRIEELPSTPPWAAPTRPEPEDPAGARHWRLALPAGGTAVLDAGYELRFPAGRALAGGNRRSCPPPPAPPNPTLLTPPGPTASASSES</sequence>
<gene>
    <name evidence="3" type="ORF">C7C46_13465</name>
</gene>
<evidence type="ECO:0000259" key="2">
    <source>
        <dbReference type="Pfam" id="PF13598"/>
    </source>
</evidence>
<dbReference type="InterPro" id="IPR011935">
    <property type="entry name" value="CHP02231"/>
</dbReference>
<proteinExistence type="predicted"/>
<feature type="region of interest" description="Disordered" evidence="1">
    <location>
        <begin position="211"/>
        <end position="249"/>
    </location>
</feature>
<dbReference type="Proteomes" id="UP000248039">
    <property type="component" value="Unassembled WGS sequence"/>
</dbReference>
<dbReference type="AlphaFoldDB" id="A0A2V4NK77"/>
<accession>A0A2V4NK77</accession>
<feature type="region of interest" description="Disordered" evidence="1">
    <location>
        <begin position="405"/>
        <end position="425"/>
    </location>
</feature>
<protein>
    <recommendedName>
        <fullName evidence="2">DUF4139 domain-containing protein</fullName>
    </recommendedName>
</protein>
<evidence type="ECO:0000313" key="4">
    <source>
        <dbReference type="Proteomes" id="UP000248039"/>
    </source>
</evidence>
<dbReference type="EMBL" id="PYBW01000041">
    <property type="protein sequence ID" value="PYC79958.1"/>
    <property type="molecule type" value="Genomic_DNA"/>
</dbReference>
<evidence type="ECO:0000256" key="1">
    <source>
        <dbReference type="SAM" id="MobiDB-lite"/>
    </source>
</evidence>
<reference evidence="3 4" key="1">
    <citation type="submission" date="2018-03" db="EMBL/GenBank/DDBJ databases">
        <title>Bioinformatic expansion and discovery of thiopeptide antibiotics.</title>
        <authorList>
            <person name="Schwalen C.J."/>
            <person name="Hudson G.A."/>
            <person name="Mitchell D.A."/>
        </authorList>
    </citation>
    <scope>NUCLEOTIDE SEQUENCE [LARGE SCALE GENOMIC DNA]</scope>
    <source>
        <strain evidence="3 4">ATCC 21389</strain>
    </source>
</reference>
<feature type="non-terminal residue" evidence="3">
    <location>
        <position position="1"/>
    </location>
</feature>
<dbReference type="OrthoDB" id="580912at2"/>
<dbReference type="RefSeq" id="WP_110669200.1">
    <property type="nucleotide sequence ID" value="NZ_PYBW01000041.1"/>
</dbReference>
<keyword evidence="4" id="KW-1185">Reference proteome</keyword>
<dbReference type="InterPro" id="IPR037291">
    <property type="entry name" value="DUF4139"/>
</dbReference>
<dbReference type="Pfam" id="PF13598">
    <property type="entry name" value="DUF4139"/>
    <property type="match status" value="1"/>
</dbReference>
<dbReference type="PANTHER" id="PTHR31005">
    <property type="entry name" value="DUF4139 DOMAIN-CONTAINING PROTEIN"/>
    <property type="match status" value="1"/>
</dbReference>
<comment type="caution">
    <text evidence="3">The sequence shown here is derived from an EMBL/GenBank/DDBJ whole genome shotgun (WGS) entry which is preliminary data.</text>
</comment>
<evidence type="ECO:0000313" key="3">
    <source>
        <dbReference type="EMBL" id="PYC79958.1"/>
    </source>
</evidence>
<feature type="domain" description="DUF4139" evidence="2">
    <location>
        <begin position="1"/>
        <end position="451"/>
    </location>
</feature>
<feature type="compositionally biased region" description="Basic and acidic residues" evidence="1">
    <location>
        <begin position="225"/>
        <end position="235"/>
    </location>
</feature>
<name>A0A2V4NK77_9ACTN</name>
<feature type="compositionally biased region" description="Pro residues" evidence="1">
    <location>
        <begin position="464"/>
        <end position="481"/>
    </location>
</feature>
<dbReference type="PANTHER" id="PTHR31005:SF8">
    <property type="entry name" value="DUF4139 DOMAIN-CONTAINING PROTEIN"/>
    <property type="match status" value="1"/>
</dbReference>
<organism evidence="3 4">
    <name type="scientific">Streptomyces tateyamensis</name>
    <dbReference type="NCBI Taxonomy" id="565073"/>
    <lineage>
        <taxon>Bacteria</taxon>
        <taxon>Bacillati</taxon>
        <taxon>Actinomycetota</taxon>
        <taxon>Actinomycetes</taxon>
        <taxon>Kitasatosporales</taxon>
        <taxon>Streptomycetaceae</taxon>
        <taxon>Streptomyces</taxon>
    </lineage>
</organism>